<feature type="non-terminal residue" evidence="2">
    <location>
        <position position="84"/>
    </location>
</feature>
<dbReference type="Gene3D" id="2.60.40.150">
    <property type="entry name" value="C2 domain"/>
    <property type="match status" value="1"/>
</dbReference>
<dbReference type="SUPFAM" id="SSF49562">
    <property type="entry name" value="C2 domain (Calcium/lipid-binding domain, CaLB)"/>
    <property type="match status" value="1"/>
</dbReference>
<dbReference type="AlphaFoldDB" id="A0AAD5GIS3"/>
<name>A0AAD5GIS3_AMBAR</name>
<dbReference type="Pfam" id="PF00168">
    <property type="entry name" value="C2"/>
    <property type="match status" value="1"/>
</dbReference>
<proteinExistence type="predicted"/>
<dbReference type="CDD" id="cd00030">
    <property type="entry name" value="C2"/>
    <property type="match status" value="1"/>
</dbReference>
<evidence type="ECO:0000313" key="2">
    <source>
        <dbReference type="EMBL" id="KAI7744310.1"/>
    </source>
</evidence>
<reference evidence="2" key="1">
    <citation type="submission" date="2022-06" db="EMBL/GenBank/DDBJ databases">
        <title>Uncovering the hologenomic basis of an extraordinary plant invasion.</title>
        <authorList>
            <person name="Bieker V.C."/>
            <person name="Martin M.D."/>
            <person name="Gilbert T."/>
            <person name="Hodgins K."/>
            <person name="Battlay P."/>
            <person name="Petersen B."/>
            <person name="Wilson J."/>
        </authorList>
    </citation>
    <scope>NUCLEOTIDE SEQUENCE</scope>
    <source>
        <strain evidence="2">AA19_3_7</strain>
        <tissue evidence="2">Leaf</tissue>
    </source>
</reference>
<protein>
    <recommendedName>
        <fullName evidence="1">C2 domain-containing protein</fullName>
    </recommendedName>
</protein>
<dbReference type="Proteomes" id="UP001206925">
    <property type="component" value="Unassembled WGS sequence"/>
</dbReference>
<dbReference type="InterPro" id="IPR035892">
    <property type="entry name" value="C2_domain_sf"/>
</dbReference>
<organism evidence="2 3">
    <name type="scientific">Ambrosia artemisiifolia</name>
    <name type="common">Common ragweed</name>
    <dbReference type="NCBI Taxonomy" id="4212"/>
    <lineage>
        <taxon>Eukaryota</taxon>
        <taxon>Viridiplantae</taxon>
        <taxon>Streptophyta</taxon>
        <taxon>Embryophyta</taxon>
        <taxon>Tracheophyta</taxon>
        <taxon>Spermatophyta</taxon>
        <taxon>Magnoliopsida</taxon>
        <taxon>eudicotyledons</taxon>
        <taxon>Gunneridae</taxon>
        <taxon>Pentapetalae</taxon>
        <taxon>asterids</taxon>
        <taxon>campanulids</taxon>
        <taxon>Asterales</taxon>
        <taxon>Asteraceae</taxon>
        <taxon>Asteroideae</taxon>
        <taxon>Heliantheae alliance</taxon>
        <taxon>Heliantheae</taxon>
        <taxon>Ambrosia</taxon>
    </lineage>
</organism>
<accession>A0AAD5GIS3</accession>
<feature type="domain" description="C2" evidence="1">
    <location>
        <begin position="1"/>
        <end position="66"/>
    </location>
</feature>
<dbReference type="PROSITE" id="PS50004">
    <property type="entry name" value="C2"/>
    <property type="match status" value="1"/>
</dbReference>
<gene>
    <name evidence="2" type="ORF">M8C21_026571</name>
</gene>
<keyword evidence="3" id="KW-1185">Reference proteome</keyword>
<sequence>EMRNTHSPTWLQEFSFMLEQPPIDEYLRLEFIDHSMMGHFRRKGTLGHVDINLTDVINKKRTYESYQLNTYNPLRVELQWRTTD</sequence>
<comment type="caution">
    <text evidence="2">The sequence shown here is derived from an EMBL/GenBank/DDBJ whole genome shotgun (WGS) entry which is preliminary data.</text>
</comment>
<dbReference type="InterPro" id="IPR000008">
    <property type="entry name" value="C2_dom"/>
</dbReference>
<evidence type="ECO:0000313" key="3">
    <source>
        <dbReference type="Proteomes" id="UP001206925"/>
    </source>
</evidence>
<evidence type="ECO:0000259" key="1">
    <source>
        <dbReference type="PROSITE" id="PS50004"/>
    </source>
</evidence>
<dbReference type="EMBL" id="JAMZMK010007550">
    <property type="protein sequence ID" value="KAI7744310.1"/>
    <property type="molecule type" value="Genomic_DNA"/>
</dbReference>